<comment type="caution">
    <text evidence="2">The sequence shown here is derived from an EMBL/GenBank/DDBJ whole genome shotgun (WGS) entry which is preliminary data.</text>
</comment>
<dbReference type="Proteomes" id="UP000683360">
    <property type="component" value="Unassembled WGS sequence"/>
</dbReference>
<protein>
    <submittedName>
        <fullName evidence="2">Uncharacterized protein</fullName>
    </submittedName>
</protein>
<accession>A0A8S3PU38</accession>
<evidence type="ECO:0000313" key="3">
    <source>
        <dbReference type="Proteomes" id="UP000683360"/>
    </source>
</evidence>
<proteinExistence type="predicted"/>
<gene>
    <name evidence="2" type="ORF">MEDL_2967</name>
</gene>
<feature type="compositionally biased region" description="Polar residues" evidence="1">
    <location>
        <begin position="1"/>
        <end position="12"/>
    </location>
</feature>
<organism evidence="2 3">
    <name type="scientific">Mytilus edulis</name>
    <name type="common">Blue mussel</name>
    <dbReference type="NCBI Taxonomy" id="6550"/>
    <lineage>
        <taxon>Eukaryota</taxon>
        <taxon>Metazoa</taxon>
        <taxon>Spiralia</taxon>
        <taxon>Lophotrochozoa</taxon>
        <taxon>Mollusca</taxon>
        <taxon>Bivalvia</taxon>
        <taxon>Autobranchia</taxon>
        <taxon>Pteriomorphia</taxon>
        <taxon>Mytilida</taxon>
        <taxon>Mytiloidea</taxon>
        <taxon>Mytilidae</taxon>
        <taxon>Mytilinae</taxon>
        <taxon>Mytilus</taxon>
    </lineage>
</organism>
<evidence type="ECO:0000256" key="1">
    <source>
        <dbReference type="SAM" id="MobiDB-lite"/>
    </source>
</evidence>
<name>A0A8S3PU38_MYTED</name>
<reference evidence="2" key="1">
    <citation type="submission" date="2021-03" db="EMBL/GenBank/DDBJ databases">
        <authorList>
            <person name="Bekaert M."/>
        </authorList>
    </citation>
    <scope>NUCLEOTIDE SEQUENCE</scope>
</reference>
<feature type="region of interest" description="Disordered" evidence="1">
    <location>
        <begin position="1"/>
        <end position="31"/>
    </location>
</feature>
<keyword evidence="3" id="KW-1185">Reference proteome</keyword>
<dbReference type="EMBL" id="CAJPWZ010000170">
    <property type="protein sequence ID" value="CAG2187504.1"/>
    <property type="molecule type" value="Genomic_DNA"/>
</dbReference>
<evidence type="ECO:0000313" key="2">
    <source>
        <dbReference type="EMBL" id="CAG2187504.1"/>
    </source>
</evidence>
<dbReference type="OrthoDB" id="5975279at2759"/>
<dbReference type="AlphaFoldDB" id="A0A8S3PU38"/>
<sequence length="161" mass="18990">MKLPETVTQNHDNQQKKVEVTPLTKTKDKNKADEDHIDSFRFGHILMSKRLNFQAIFSSIIQIYVKRTFHGRVHPRYQQIEMLDTVHRFLMPEQLQPFLSNHESMSKTGDISKGQGYDFILEEVNKGIKSWIRRGVASENMWLSVCRNYDQLNEIRCYTSI</sequence>
<feature type="compositionally biased region" description="Basic and acidic residues" evidence="1">
    <location>
        <begin position="13"/>
        <end position="31"/>
    </location>
</feature>